<protein>
    <submittedName>
        <fullName evidence="2">Uncharacterized protein</fullName>
    </submittedName>
</protein>
<proteinExistence type="predicted"/>
<organism evidence="1 2">
    <name type="scientific">Romanomermis culicivorax</name>
    <name type="common">Nematode worm</name>
    <dbReference type="NCBI Taxonomy" id="13658"/>
    <lineage>
        <taxon>Eukaryota</taxon>
        <taxon>Metazoa</taxon>
        <taxon>Ecdysozoa</taxon>
        <taxon>Nematoda</taxon>
        <taxon>Enoplea</taxon>
        <taxon>Dorylaimia</taxon>
        <taxon>Mermithida</taxon>
        <taxon>Mermithoidea</taxon>
        <taxon>Mermithidae</taxon>
        <taxon>Romanomermis</taxon>
    </lineage>
</organism>
<dbReference type="Proteomes" id="UP000887565">
    <property type="component" value="Unplaced"/>
</dbReference>
<dbReference type="WBParaSite" id="nRc.2.0.1.t14796-RA">
    <property type="protein sequence ID" value="nRc.2.0.1.t14796-RA"/>
    <property type="gene ID" value="nRc.2.0.1.g14796"/>
</dbReference>
<keyword evidence="1" id="KW-1185">Reference proteome</keyword>
<name>A0A915ILD3_ROMCU</name>
<reference evidence="2" key="1">
    <citation type="submission" date="2022-11" db="UniProtKB">
        <authorList>
            <consortium name="WormBaseParasite"/>
        </authorList>
    </citation>
    <scope>IDENTIFICATION</scope>
</reference>
<dbReference type="AlphaFoldDB" id="A0A915ILD3"/>
<evidence type="ECO:0000313" key="1">
    <source>
        <dbReference type="Proteomes" id="UP000887565"/>
    </source>
</evidence>
<accession>A0A915ILD3</accession>
<sequence>MGRRNNDFCLFAVRATDYRTAAVVLVGSGHTGDPWKGMRCRFVARHYPKATLLIMAVIVSTPVGTTAKWPCTFFATMFIFMGTGTAIEEII</sequence>
<evidence type="ECO:0000313" key="2">
    <source>
        <dbReference type="WBParaSite" id="nRc.2.0.1.t14796-RA"/>
    </source>
</evidence>